<accession>A0A1W6YWP8</accession>
<evidence type="ECO:0000256" key="1">
    <source>
        <dbReference type="SAM" id="Phobius"/>
    </source>
</evidence>
<protein>
    <submittedName>
        <fullName evidence="2">DUF378 domain-containing protein</fullName>
    </submittedName>
</protein>
<dbReference type="PANTHER" id="PTHR37304">
    <property type="entry name" value="MEMBRANE PROTEIN-RELATED"/>
    <property type="match status" value="1"/>
</dbReference>
<dbReference type="InterPro" id="IPR007211">
    <property type="entry name" value="DUF378"/>
</dbReference>
<keyword evidence="1" id="KW-0472">Membrane</keyword>
<dbReference type="Pfam" id="PF04070">
    <property type="entry name" value="DUF378"/>
    <property type="match status" value="1"/>
</dbReference>
<gene>
    <name evidence="2" type="ORF">CAL13_04100</name>
</gene>
<sequence length="86" mass="8958">MALNTTQPTTTGSTAVRTLNPLDWIALILAIIGGLNWGLVGAFNFDLVAAIFGAGSAISRLIYIIVGLAALYLIYYAIKAGSGSRV</sequence>
<dbReference type="EMBL" id="CP021109">
    <property type="protein sequence ID" value="ARP85486.1"/>
    <property type="molecule type" value="Genomic_DNA"/>
</dbReference>
<dbReference type="RefSeq" id="WP_086056241.1">
    <property type="nucleotide sequence ID" value="NZ_CP021109.1"/>
</dbReference>
<evidence type="ECO:0000313" key="3">
    <source>
        <dbReference type="Proteomes" id="UP000194139"/>
    </source>
</evidence>
<feature type="transmembrane region" description="Helical" evidence="1">
    <location>
        <begin position="61"/>
        <end position="78"/>
    </location>
</feature>
<name>A0A1W6YWP8_9BORD</name>
<dbReference type="Proteomes" id="UP000194139">
    <property type="component" value="Chromosome"/>
</dbReference>
<feature type="transmembrane region" description="Helical" evidence="1">
    <location>
        <begin position="24"/>
        <end position="49"/>
    </location>
</feature>
<keyword evidence="1" id="KW-0812">Transmembrane</keyword>
<dbReference type="PANTHER" id="PTHR37304:SF1">
    <property type="entry name" value="MEMBRANE PROTEIN"/>
    <property type="match status" value="1"/>
</dbReference>
<keyword evidence="1" id="KW-1133">Transmembrane helix</keyword>
<reference evidence="2 3" key="1">
    <citation type="submission" date="2017-05" db="EMBL/GenBank/DDBJ databases">
        <title>Complete and WGS of Bordetella genogroups.</title>
        <authorList>
            <person name="Spilker T."/>
            <person name="LiPuma J."/>
        </authorList>
    </citation>
    <scope>NUCLEOTIDE SEQUENCE [LARGE SCALE GENOMIC DNA]</scope>
    <source>
        <strain evidence="2 3">AU17164</strain>
    </source>
</reference>
<keyword evidence="3" id="KW-1185">Reference proteome</keyword>
<evidence type="ECO:0000313" key="2">
    <source>
        <dbReference type="EMBL" id="ARP85486.1"/>
    </source>
</evidence>
<dbReference type="AlphaFoldDB" id="A0A1W6YWP8"/>
<organism evidence="2 3">
    <name type="scientific">Bordetella genomosp. 9</name>
    <dbReference type="NCBI Taxonomy" id="1416803"/>
    <lineage>
        <taxon>Bacteria</taxon>
        <taxon>Pseudomonadati</taxon>
        <taxon>Pseudomonadota</taxon>
        <taxon>Betaproteobacteria</taxon>
        <taxon>Burkholderiales</taxon>
        <taxon>Alcaligenaceae</taxon>
        <taxon>Bordetella</taxon>
    </lineage>
</organism>
<proteinExistence type="predicted"/>